<evidence type="ECO:0000313" key="1">
    <source>
        <dbReference type="EMBL" id="ALJ00761.1"/>
    </source>
</evidence>
<gene>
    <name evidence="1" type="ORF">DC20_19450</name>
</gene>
<dbReference type="PATRIC" id="fig|512763.3.peg.4264"/>
<dbReference type="RefSeq" id="WP_062545367.1">
    <property type="nucleotide sequence ID" value="NZ_CP012643.1"/>
</dbReference>
<dbReference type="EMBL" id="CP012643">
    <property type="protein sequence ID" value="ALJ00761.1"/>
    <property type="molecule type" value="Genomic_DNA"/>
</dbReference>
<dbReference type="AlphaFoldDB" id="A0A0N7HX12"/>
<accession>A0A0N7HX12</accession>
<reference evidence="1 2" key="1">
    <citation type="submission" date="2015-08" db="EMBL/GenBank/DDBJ databases">
        <title>Complete genome sequence of Rufibacter tibetensis strain 1351t, a radiation-resistant bacterium from tibet plateau.</title>
        <authorList>
            <person name="Dai J."/>
        </authorList>
    </citation>
    <scope>NUCLEOTIDE SEQUENCE [LARGE SCALE GENOMIC DNA]</scope>
    <source>
        <strain evidence="1 2">1351</strain>
    </source>
</reference>
<organism evidence="1 2">
    <name type="scientific">Rufibacter tibetensis</name>
    <dbReference type="NCBI Taxonomy" id="512763"/>
    <lineage>
        <taxon>Bacteria</taxon>
        <taxon>Pseudomonadati</taxon>
        <taxon>Bacteroidota</taxon>
        <taxon>Cytophagia</taxon>
        <taxon>Cytophagales</taxon>
        <taxon>Hymenobacteraceae</taxon>
        <taxon>Rufibacter</taxon>
    </lineage>
</organism>
<dbReference type="Proteomes" id="UP000061382">
    <property type="component" value="Chromosome"/>
</dbReference>
<proteinExistence type="predicted"/>
<protein>
    <submittedName>
        <fullName evidence="1">Uncharacterized protein</fullName>
    </submittedName>
</protein>
<sequence length="96" mass="11217">MKGSSYIEDKKRYYQSEHFAVNFTGKWVIIELPRPNSELPFFVKNALSQNGRWAFTTTVLVSSAMLFDLREEAEQFLEEKQVKGYQVFCLNAKDLI</sequence>
<evidence type="ECO:0000313" key="2">
    <source>
        <dbReference type="Proteomes" id="UP000061382"/>
    </source>
</evidence>
<name>A0A0N7HX12_9BACT</name>
<dbReference type="KEGG" id="rti:DC20_19450"/>
<keyword evidence="2" id="KW-1185">Reference proteome</keyword>